<dbReference type="EMBL" id="KB908833">
    <property type="protein sequence ID" value="EOA83408.1"/>
    <property type="molecule type" value="Genomic_DNA"/>
</dbReference>
<dbReference type="RefSeq" id="XP_008029130.1">
    <property type="nucleotide sequence ID" value="XM_008030939.1"/>
</dbReference>
<dbReference type="Gene3D" id="1.10.510.10">
    <property type="entry name" value="Transferase(Phosphotransferase) domain 1"/>
    <property type="match status" value="1"/>
</dbReference>
<dbReference type="GeneID" id="19406142"/>
<proteinExistence type="predicted"/>
<dbReference type="HOGENOM" id="CLU_017444_2_1_1"/>
<reference evidence="1 2" key="2">
    <citation type="journal article" date="2013" name="PLoS Genet.">
        <title>Comparative genome structure, secondary metabolite, and effector coding capacity across Cochliobolus pathogens.</title>
        <authorList>
            <person name="Condon B.J."/>
            <person name="Leng Y."/>
            <person name="Wu D."/>
            <person name="Bushley K.E."/>
            <person name="Ohm R.A."/>
            <person name="Otillar R."/>
            <person name="Martin J."/>
            <person name="Schackwitz W."/>
            <person name="Grimwood J."/>
            <person name="MohdZainudin N."/>
            <person name="Xue C."/>
            <person name="Wang R."/>
            <person name="Manning V.A."/>
            <person name="Dhillon B."/>
            <person name="Tu Z.J."/>
            <person name="Steffenson B.J."/>
            <person name="Salamov A."/>
            <person name="Sun H."/>
            <person name="Lowry S."/>
            <person name="LaButti K."/>
            <person name="Han J."/>
            <person name="Copeland A."/>
            <person name="Lindquist E."/>
            <person name="Barry K."/>
            <person name="Schmutz J."/>
            <person name="Baker S.E."/>
            <person name="Ciuffetti L.M."/>
            <person name="Grigoriev I.V."/>
            <person name="Zhong S."/>
            <person name="Turgeon B.G."/>
        </authorList>
    </citation>
    <scope>NUCLEOTIDE SEQUENCE [LARGE SCALE GENOMIC DNA]</scope>
    <source>
        <strain evidence="2">28A</strain>
    </source>
</reference>
<evidence type="ECO:0000313" key="1">
    <source>
        <dbReference type="EMBL" id="EOA83408.1"/>
    </source>
</evidence>
<feature type="non-terminal residue" evidence="1">
    <location>
        <position position="1"/>
    </location>
</feature>
<dbReference type="PANTHER" id="PTHR37542:SF3">
    <property type="entry name" value="PRION-INHIBITION AND PROPAGATION HELO DOMAIN-CONTAINING PROTEIN"/>
    <property type="match status" value="1"/>
</dbReference>
<organism evidence="1 2">
    <name type="scientific">Exserohilum turcicum (strain 28A)</name>
    <name type="common">Northern leaf blight fungus</name>
    <name type="synonym">Setosphaeria turcica</name>
    <dbReference type="NCBI Taxonomy" id="671987"/>
    <lineage>
        <taxon>Eukaryota</taxon>
        <taxon>Fungi</taxon>
        <taxon>Dikarya</taxon>
        <taxon>Ascomycota</taxon>
        <taxon>Pezizomycotina</taxon>
        <taxon>Dothideomycetes</taxon>
        <taxon>Pleosporomycetidae</taxon>
        <taxon>Pleosporales</taxon>
        <taxon>Pleosporineae</taxon>
        <taxon>Pleosporaceae</taxon>
        <taxon>Exserohilum</taxon>
    </lineage>
</organism>
<dbReference type="OrthoDB" id="1911848at2759"/>
<reference evidence="1 2" key="1">
    <citation type="journal article" date="2012" name="PLoS Pathog.">
        <title>Diverse lifestyles and strategies of plant pathogenesis encoded in the genomes of eighteen Dothideomycetes fungi.</title>
        <authorList>
            <person name="Ohm R.A."/>
            <person name="Feau N."/>
            <person name="Henrissat B."/>
            <person name="Schoch C.L."/>
            <person name="Horwitz B.A."/>
            <person name="Barry K.W."/>
            <person name="Condon B.J."/>
            <person name="Copeland A.C."/>
            <person name="Dhillon B."/>
            <person name="Glaser F."/>
            <person name="Hesse C.N."/>
            <person name="Kosti I."/>
            <person name="LaButti K."/>
            <person name="Lindquist E.A."/>
            <person name="Lucas S."/>
            <person name="Salamov A.A."/>
            <person name="Bradshaw R.E."/>
            <person name="Ciuffetti L."/>
            <person name="Hamelin R.C."/>
            <person name="Kema G.H.J."/>
            <person name="Lawrence C."/>
            <person name="Scott J.A."/>
            <person name="Spatafora J.W."/>
            <person name="Turgeon B.G."/>
            <person name="de Wit P.J.G.M."/>
            <person name="Zhong S."/>
            <person name="Goodwin S.B."/>
            <person name="Grigoriev I.V."/>
        </authorList>
    </citation>
    <scope>NUCLEOTIDE SEQUENCE [LARGE SCALE GENOMIC DNA]</scope>
    <source>
        <strain evidence="2">28A</strain>
    </source>
</reference>
<sequence length="524" mass="58561">TIVICATLRFIRDTVQDTPGSVASTGFLDRTLLFLEVFSTVCFGRVTGLLRDSRVHFALGSDIERSLFALNKALAAHREAWRASGEHSASSVLGQKNLESLKRGRAVTLDARFDTQGWHGEIREPWQGWREKTRSDLYDTLFGEEEMLSVAASCLKWTHRLRQSLEMVFLGVGPPTAGFGKTREAAILGVAEQLERQHRAVSEPSGNYNALVGALRDTMAADRVASHGLTKTIYHDGGEEVDVLVEQRADSDTPSEYLCHLTWLLQAPHQTDVAVKSDAKDGYQLHTLSCMGYIDDPLNKRSLILYRAPQSHPWASNPPSLHDMICKGPTARPSLSSRFLTARALTTSVLEAHASGWVHGNITSRSIAMLPRSLQDPELSPFLIGWGVLQSLDTNTRYFPLEQNLYRHGERFGHPSAEYRNEHEVYSLGVVLLELGLWRTMSSVFARRLEKTPRFERANQREVFRRVHNAMLGWANSSEIEREMGKGYARVVTKCLTWGCGDPVVGMLEFRREVVDVLTGGCGL</sequence>
<dbReference type="PANTHER" id="PTHR37542">
    <property type="entry name" value="HELO DOMAIN-CONTAINING PROTEIN-RELATED"/>
    <property type="match status" value="1"/>
</dbReference>
<gene>
    <name evidence="1" type="ORF">SETTUDRAFT_95104</name>
</gene>
<dbReference type="STRING" id="671987.R0JQF5"/>
<evidence type="ECO:0000313" key="2">
    <source>
        <dbReference type="Proteomes" id="UP000016935"/>
    </source>
</evidence>
<keyword evidence="2" id="KW-1185">Reference proteome</keyword>
<name>R0JQF5_EXST2</name>
<evidence type="ECO:0008006" key="3">
    <source>
        <dbReference type="Google" id="ProtNLM"/>
    </source>
</evidence>
<dbReference type="Proteomes" id="UP000016935">
    <property type="component" value="Unassembled WGS sequence"/>
</dbReference>
<dbReference type="eggNOG" id="ENOG502RVCC">
    <property type="taxonomic scope" value="Eukaryota"/>
</dbReference>
<dbReference type="SUPFAM" id="SSF56112">
    <property type="entry name" value="Protein kinase-like (PK-like)"/>
    <property type="match status" value="1"/>
</dbReference>
<dbReference type="InterPro" id="IPR011009">
    <property type="entry name" value="Kinase-like_dom_sf"/>
</dbReference>
<accession>R0JQF5</accession>
<protein>
    <recommendedName>
        <fullName evidence="3">Protein kinase domain-containing protein</fullName>
    </recommendedName>
</protein>
<dbReference type="AlphaFoldDB" id="R0JQF5"/>